<feature type="compositionally biased region" description="Basic residues" evidence="1">
    <location>
        <begin position="503"/>
        <end position="519"/>
    </location>
</feature>
<gene>
    <name evidence="3" type="ORF">MNBD_PLANCTO03-1510</name>
</gene>
<dbReference type="AlphaFoldDB" id="A0A3B1DLY6"/>
<feature type="region of interest" description="Disordered" evidence="1">
    <location>
        <begin position="498"/>
        <end position="525"/>
    </location>
</feature>
<proteinExistence type="predicted"/>
<keyword evidence="2" id="KW-0472">Membrane</keyword>
<organism evidence="3">
    <name type="scientific">hydrothermal vent metagenome</name>
    <dbReference type="NCBI Taxonomy" id="652676"/>
    <lineage>
        <taxon>unclassified sequences</taxon>
        <taxon>metagenomes</taxon>
        <taxon>ecological metagenomes</taxon>
    </lineage>
</organism>
<keyword evidence="2" id="KW-0812">Transmembrane</keyword>
<reference evidence="3" key="1">
    <citation type="submission" date="2018-06" db="EMBL/GenBank/DDBJ databases">
        <authorList>
            <person name="Zhirakovskaya E."/>
        </authorList>
    </citation>
    <scope>NUCLEOTIDE SEQUENCE</scope>
</reference>
<name>A0A3B1DLY6_9ZZZZ</name>
<sequence>CNSVGGRALGGQPNGMSGWGLLLAACGLVVTGHLLGVAWLSESVLGLPAGLWSIGLAMGIWSEPVRRCLAEWAERVWGLFEHSARATAIESDGTEPPAETSLGWWPRHQVGAVCLDAATRAAACVVRVAWLPIWGGELSVAGDLRQRFEHWLEGLTLPTRPLRVGLCMPDDEAEALVAAAGVSRVEWFRLSSWEDPQSACRKHLFDAVVFHDSEGPVRVVTLERPGYTAGVVEWADLRGELTFGKLFPSLVDPAAVVIEGATRTRVREGADLLRALVEAAATLARSERRLILADRVLGRRATDVIERPGGLSLWRSQRSVAAVVMTHLVRTAGVQTSAWPEAAAIAADAGSAFFMAMPDMAPTERREGMLAAAEGGTIGATTALRLGAACIGALEDDEAMSWLVRADAMLRDGSTPLAKLDHAAFLESELVCGSENPMSVGRAAAGICLVCAAMAPERVRFLRDDMLEEMAYAGWLVGRDQDRGVLIRVFLEIEHAHDSEKKKTNRAHKPKHPTMKLKQSRSSAA</sequence>
<keyword evidence="2" id="KW-1133">Transmembrane helix</keyword>
<dbReference type="EMBL" id="UOGK01000097">
    <property type="protein sequence ID" value="VAX37048.1"/>
    <property type="molecule type" value="Genomic_DNA"/>
</dbReference>
<feature type="transmembrane region" description="Helical" evidence="2">
    <location>
        <begin position="16"/>
        <end position="37"/>
    </location>
</feature>
<evidence type="ECO:0000256" key="2">
    <source>
        <dbReference type="SAM" id="Phobius"/>
    </source>
</evidence>
<accession>A0A3B1DLY6</accession>
<evidence type="ECO:0000256" key="1">
    <source>
        <dbReference type="SAM" id="MobiDB-lite"/>
    </source>
</evidence>
<evidence type="ECO:0000313" key="3">
    <source>
        <dbReference type="EMBL" id="VAX37048.1"/>
    </source>
</evidence>
<protein>
    <submittedName>
        <fullName evidence="3">Uncharacterized protein</fullName>
    </submittedName>
</protein>
<feature type="non-terminal residue" evidence="3">
    <location>
        <position position="1"/>
    </location>
</feature>
<feature type="transmembrane region" description="Helical" evidence="2">
    <location>
        <begin position="44"/>
        <end position="61"/>
    </location>
</feature>